<evidence type="ECO:0008006" key="2">
    <source>
        <dbReference type="Google" id="ProtNLM"/>
    </source>
</evidence>
<proteinExistence type="predicted"/>
<dbReference type="Pfam" id="PF03693">
    <property type="entry name" value="ParD_antitoxin"/>
    <property type="match status" value="1"/>
</dbReference>
<sequence length="85" mass="9362">MSVKASVSISEAQEAYARDLVAQGRYATLSAVVQQGLELLREQSQATDALRELLAKRQAGTFVSLEEGERRTQDMIARKKAEHGL</sequence>
<protein>
    <recommendedName>
        <fullName evidence="2">Ribbon-helix-helix protein CopG domain-containing protein</fullName>
    </recommendedName>
</protein>
<dbReference type="Gene3D" id="6.10.10.120">
    <property type="entry name" value="Antitoxin ParD1-like"/>
    <property type="match status" value="1"/>
</dbReference>
<organism evidence="1">
    <name type="scientific">marine sediment metagenome</name>
    <dbReference type="NCBI Taxonomy" id="412755"/>
    <lineage>
        <taxon>unclassified sequences</taxon>
        <taxon>metagenomes</taxon>
        <taxon>ecological metagenomes</taxon>
    </lineage>
</organism>
<evidence type="ECO:0000313" key="1">
    <source>
        <dbReference type="EMBL" id="KKL64401.1"/>
    </source>
</evidence>
<dbReference type="EMBL" id="LAZR01027858">
    <property type="protein sequence ID" value="KKL64401.1"/>
    <property type="molecule type" value="Genomic_DNA"/>
</dbReference>
<name>A0A0F9EDU7_9ZZZZ</name>
<dbReference type="InterPro" id="IPR022789">
    <property type="entry name" value="ParD"/>
</dbReference>
<gene>
    <name evidence="1" type="ORF">LCGC14_2165420</name>
</gene>
<reference evidence="1" key="1">
    <citation type="journal article" date="2015" name="Nature">
        <title>Complex archaea that bridge the gap between prokaryotes and eukaryotes.</title>
        <authorList>
            <person name="Spang A."/>
            <person name="Saw J.H."/>
            <person name="Jorgensen S.L."/>
            <person name="Zaremba-Niedzwiedzka K."/>
            <person name="Martijn J."/>
            <person name="Lind A.E."/>
            <person name="van Eijk R."/>
            <person name="Schleper C."/>
            <person name="Guy L."/>
            <person name="Ettema T.J."/>
        </authorList>
    </citation>
    <scope>NUCLEOTIDE SEQUENCE</scope>
</reference>
<dbReference type="AlphaFoldDB" id="A0A0F9EDU7"/>
<dbReference type="InterPro" id="IPR038296">
    <property type="entry name" value="ParD_sf"/>
</dbReference>
<comment type="caution">
    <text evidence="1">The sequence shown here is derived from an EMBL/GenBank/DDBJ whole genome shotgun (WGS) entry which is preliminary data.</text>
</comment>
<accession>A0A0F9EDU7</accession>